<organism evidence="9">
    <name type="scientific">Amphimedon queenslandica</name>
    <name type="common">Sponge</name>
    <dbReference type="NCBI Taxonomy" id="400682"/>
    <lineage>
        <taxon>Eukaryota</taxon>
        <taxon>Metazoa</taxon>
        <taxon>Porifera</taxon>
        <taxon>Demospongiae</taxon>
        <taxon>Heteroscleromorpha</taxon>
        <taxon>Haplosclerida</taxon>
        <taxon>Niphatidae</taxon>
        <taxon>Amphimedon</taxon>
    </lineage>
</organism>
<dbReference type="GO" id="GO:0043138">
    <property type="term" value="F:3'-5' DNA helicase activity"/>
    <property type="evidence" value="ECO:0007669"/>
    <property type="project" value="UniProtKB-EC"/>
</dbReference>
<evidence type="ECO:0000259" key="8">
    <source>
        <dbReference type="PROSITE" id="PS51194"/>
    </source>
</evidence>
<dbReference type="PANTHER" id="PTHR13710:SF153">
    <property type="entry name" value="RECQ-LIKE DNA HELICASE BLM"/>
    <property type="match status" value="1"/>
</dbReference>
<dbReference type="PROSITE" id="PS51194">
    <property type="entry name" value="HELICASE_CTER"/>
    <property type="match status" value="1"/>
</dbReference>
<dbReference type="GO" id="GO:0009378">
    <property type="term" value="F:four-way junction helicase activity"/>
    <property type="evidence" value="ECO:0007669"/>
    <property type="project" value="TreeGrafter"/>
</dbReference>
<proteinExistence type="inferred from homology"/>
<keyword evidence="2" id="KW-0238">DNA-binding</keyword>
<dbReference type="eggNOG" id="KOG0351">
    <property type="taxonomic scope" value="Eukaryota"/>
</dbReference>
<dbReference type="STRING" id="400682.A0A1X7TRI9"/>
<feature type="domain" description="Helicase C-terminal" evidence="8">
    <location>
        <begin position="1"/>
        <end position="81"/>
    </location>
</feature>
<evidence type="ECO:0000256" key="6">
    <source>
        <dbReference type="ARBA" id="ARBA00034808"/>
    </source>
</evidence>
<evidence type="ECO:0000313" key="9">
    <source>
        <dbReference type="EnsemblMetazoa" id="Aqu2.1.17610_001"/>
    </source>
</evidence>
<evidence type="ECO:0000256" key="5">
    <source>
        <dbReference type="ARBA" id="ARBA00034617"/>
    </source>
</evidence>
<dbReference type="OrthoDB" id="10040197at2759"/>
<accession>A0A1X7TRI9</accession>
<evidence type="ECO:0000256" key="1">
    <source>
        <dbReference type="ARBA" id="ARBA00005446"/>
    </source>
</evidence>
<evidence type="ECO:0000256" key="4">
    <source>
        <dbReference type="ARBA" id="ARBA00023242"/>
    </source>
</evidence>
<dbReference type="Pfam" id="PF00271">
    <property type="entry name" value="Helicase_C"/>
    <property type="match status" value="1"/>
</dbReference>
<dbReference type="OMA" id="VEGHKCC"/>
<dbReference type="AlphaFoldDB" id="A0A1X7TRI9"/>
<dbReference type="PANTHER" id="PTHR13710">
    <property type="entry name" value="DNA HELICASE RECQ FAMILY MEMBER"/>
    <property type="match status" value="1"/>
</dbReference>
<dbReference type="InterPro" id="IPR027417">
    <property type="entry name" value="P-loop_NTPase"/>
</dbReference>
<dbReference type="Gene3D" id="3.40.50.300">
    <property type="entry name" value="P-loop containing nucleotide triphosphate hydrolases"/>
    <property type="match status" value="1"/>
</dbReference>
<comment type="catalytic activity">
    <reaction evidence="5">
        <text>Couples ATP hydrolysis with the unwinding of duplex DNA by translocating in the 3'-5' direction.</text>
        <dbReference type="EC" id="5.6.2.4"/>
    </reaction>
</comment>
<comment type="similarity">
    <text evidence="1">Belongs to the helicase family. RecQ subfamily.</text>
</comment>
<dbReference type="InParanoid" id="A0A1X7TRI9"/>
<dbReference type="EC" id="5.6.2.4" evidence="6"/>
<dbReference type="EnsemblMetazoa" id="Aqu2.1.17610_001">
    <property type="protein sequence ID" value="Aqu2.1.17610_001"/>
    <property type="gene ID" value="Aqu2.1.17610"/>
</dbReference>
<dbReference type="GO" id="GO:0005737">
    <property type="term" value="C:cytoplasm"/>
    <property type="evidence" value="ECO:0007669"/>
    <property type="project" value="TreeGrafter"/>
</dbReference>
<protein>
    <recommendedName>
        <fullName evidence="6">DNA 3'-5' helicase</fullName>
        <ecNumber evidence="6">5.6.2.4</ecNumber>
    </recommendedName>
    <alternativeName>
        <fullName evidence="7">DNA 3'-5' helicase BLM</fullName>
    </alternativeName>
</protein>
<keyword evidence="4" id="KW-0539">Nucleus</keyword>
<sequence>MGVDCSDVRMIYHWGPPHTIEEYVQESGRAGRDGQPARAVLLYGKASKLVEDNVKEYATDTTKCRREMLFKNFLFSEESTNSDVIECCDVCNSKNSL</sequence>
<dbReference type="GO" id="GO:0005694">
    <property type="term" value="C:chromosome"/>
    <property type="evidence" value="ECO:0007669"/>
    <property type="project" value="TreeGrafter"/>
</dbReference>
<reference evidence="9" key="1">
    <citation type="submission" date="2017-05" db="UniProtKB">
        <authorList>
            <consortium name="EnsemblMetazoa"/>
        </authorList>
    </citation>
    <scope>IDENTIFICATION</scope>
</reference>
<name>A0A1X7TRI9_AMPQE</name>
<evidence type="ECO:0000256" key="2">
    <source>
        <dbReference type="ARBA" id="ARBA00023125"/>
    </source>
</evidence>
<dbReference type="SUPFAM" id="SSF52540">
    <property type="entry name" value="P-loop containing nucleoside triphosphate hydrolases"/>
    <property type="match status" value="1"/>
</dbReference>
<dbReference type="GO" id="GO:0000724">
    <property type="term" value="P:double-strand break repair via homologous recombination"/>
    <property type="evidence" value="ECO:0007669"/>
    <property type="project" value="TreeGrafter"/>
</dbReference>
<dbReference type="GO" id="GO:0003677">
    <property type="term" value="F:DNA binding"/>
    <property type="evidence" value="ECO:0007669"/>
    <property type="project" value="UniProtKB-KW"/>
</dbReference>
<evidence type="ECO:0000256" key="7">
    <source>
        <dbReference type="ARBA" id="ARBA00044542"/>
    </source>
</evidence>
<evidence type="ECO:0000256" key="3">
    <source>
        <dbReference type="ARBA" id="ARBA00023235"/>
    </source>
</evidence>
<dbReference type="InterPro" id="IPR001650">
    <property type="entry name" value="Helicase_C-like"/>
</dbReference>
<keyword evidence="3" id="KW-0413">Isomerase</keyword>
<dbReference type="GO" id="GO:0005634">
    <property type="term" value="C:nucleus"/>
    <property type="evidence" value="ECO:0007669"/>
    <property type="project" value="TreeGrafter"/>
</dbReference>